<dbReference type="Gene3D" id="1.10.510.10">
    <property type="entry name" value="Transferase(Phosphotransferase) domain 1"/>
    <property type="match status" value="1"/>
</dbReference>
<keyword evidence="3 10" id="KW-0732">Signal</keyword>
<dbReference type="GO" id="GO:0012505">
    <property type="term" value="C:endomembrane system"/>
    <property type="evidence" value="ECO:0007669"/>
    <property type="project" value="UniProtKB-SubCell"/>
</dbReference>
<evidence type="ECO:0000256" key="5">
    <source>
        <dbReference type="ARBA" id="ARBA00022989"/>
    </source>
</evidence>
<evidence type="ECO:0000256" key="4">
    <source>
        <dbReference type="ARBA" id="ARBA00022737"/>
    </source>
</evidence>
<dbReference type="InterPro" id="IPR000719">
    <property type="entry name" value="Prot_kinase_dom"/>
</dbReference>
<keyword evidence="4" id="KW-0677">Repeat</keyword>
<feature type="compositionally biased region" description="Low complexity" evidence="8">
    <location>
        <begin position="286"/>
        <end position="304"/>
    </location>
</feature>
<evidence type="ECO:0000256" key="3">
    <source>
        <dbReference type="ARBA" id="ARBA00022729"/>
    </source>
</evidence>
<evidence type="ECO:0000256" key="1">
    <source>
        <dbReference type="ARBA" id="ARBA00022614"/>
    </source>
</evidence>
<keyword evidence="2 9" id="KW-0812">Transmembrane</keyword>
<dbReference type="Gene3D" id="3.30.200.20">
    <property type="entry name" value="Phosphorylase Kinase, domain 1"/>
    <property type="match status" value="1"/>
</dbReference>
<dbReference type="PANTHER" id="PTHR46084">
    <property type="entry name" value="PROTEIN MALE DISCOVERER 2"/>
    <property type="match status" value="1"/>
</dbReference>
<dbReference type="FunFam" id="3.80.10.10:FF:000400">
    <property type="entry name" value="Nuclear pore complex protein NUP107"/>
    <property type="match status" value="1"/>
</dbReference>
<comment type="caution">
    <text evidence="12">The sequence shown here is derived from an EMBL/GenBank/DDBJ whole genome shotgun (WGS) entry which is preliminary data.</text>
</comment>
<evidence type="ECO:0000256" key="8">
    <source>
        <dbReference type="SAM" id="MobiDB-lite"/>
    </source>
</evidence>
<sequence length="673" mass="73636">MERYRAFLGFYLLLQCFYQCRSLNSEGWALLSFRDRIERDPFGALSGWGAGDDHCSWFGVGCVNGNVVTLNLNSLYLEGTLAPALGHLRHIKCLILSNNSFSGPIPDEIGQLRDLEVLNLGKNNLSGALPFDLSDMSTLKFLIISNNRFLVGLTPQIYEFSVYSELHMEEIVSDAPKDTCWDSVSNFRVTNQIEAAESNRRSMQERDTISPFRRRADKTNSTRSSSSGSSPSPASSSGSQVSPSPLSSISVPPNASPKSAPVPAPSPASNSEPASPSPKEPSITKPISPSFSRGPPISPSSSPSAAEGAHQHHTLSWVVYGSVAGGVSFVLGISAIFFIFCRKNKVVTVRPWATGLSGQLQKAFVTGVPKLRRQELETACEDFSNIIGSSADSTLYKGTLSSGVEIAVVSSSITSQKEWSKQLEAQFRKQIETLSKVNHKNFVNLLGFCEEDEPFTRMMVFEYAPNGTLFEHLHIKEAEPLDWPARLRIAMGMAYCLEHMHQLSPPLSHKSLHSAVIYLTDDFAAKVADFGFWNVASAVKMGSGNSGLLQSSSSDLESNVYNFGIILLEMITGKLPYAANEVPLIDWSSDYMNGAQPLRLMIDPMLKSFREEEAIALCKVIRACTNPDPNGRPTMSEVVGQLREITTISPDGATPRLSPLWWAELEILSTEAS</sequence>
<keyword evidence="6 9" id="KW-0472">Membrane</keyword>
<evidence type="ECO:0000259" key="11">
    <source>
        <dbReference type="PROSITE" id="PS50011"/>
    </source>
</evidence>
<dbReference type="InterPro" id="IPR011009">
    <property type="entry name" value="Kinase-like_dom_sf"/>
</dbReference>
<feature type="domain" description="Protein kinase" evidence="11">
    <location>
        <begin position="381"/>
        <end position="646"/>
    </location>
</feature>
<protein>
    <recommendedName>
        <fullName evidence="11">Protein kinase domain-containing protein</fullName>
    </recommendedName>
</protein>
<dbReference type="InterPro" id="IPR001611">
    <property type="entry name" value="Leu-rich_rpt"/>
</dbReference>
<feature type="transmembrane region" description="Helical" evidence="9">
    <location>
        <begin position="317"/>
        <end position="340"/>
    </location>
</feature>
<organism evidence="12 13">
    <name type="scientific">Aristolochia fimbriata</name>
    <name type="common">White veined hardy Dutchman's pipe vine</name>
    <dbReference type="NCBI Taxonomy" id="158543"/>
    <lineage>
        <taxon>Eukaryota</taxon>
        <taxon>Viridiplantae</taxon>
        <taxon>Streptophyta</taxon>
        <taxon>Embryophyta</taxon>
        <taxon>Tracheophyta</taxon>
        <taxon>Spermatophyta</taxon>
        <taxon>Magnoliopsida</taxon>
        <taxon>Magnoliidae</taxon>
        <taxon>Piperales</taxon>
        <taxon>Aristolochiaceae</taxon>
        <taxon>Aristolochia</taxon>
    </lineage>
</organism>
<feature type="compositionally biased region" description="Basic and acidic residues" evidence="8">
    <location>
        <begin position="197"/>
        <end position="208"/>
    </location>
</feature>
<dbReference type="Pfam" id="PF00560">
    <property type="entry name" value="LRR_1"/>
    <property type="match status" value="2"/>
</dbReference>
<dbReference type="Pfam" id="PF07714">
    <property type="entry name" value="PK_Tyr_Ser-Thr"/>
    <property type="match status" value="1"/>
</dbReference>
<dbReference type="InterPro" id="IPR032675">
    <property type="entry name" value="LRR_dom_sf"/>
</dbReference>
<evidence type="ECO:0000256" key="2">
    <source>
        <dbReference type="ARBA" id="ARBA00022692"/>
    </source>
</evidence>
<dbReference type="InterPro" id="IPR001245">
    <property type="entry name" value="Ser-Thr/Tyr_kinase_cat_dom"/>
</dbReference>
<evidence type="ECO:0000313" key="12">
    <source>
        <dbReference type="EMBL" id="KAG9453597.1"/>
    </source>
</evidence>
<evidence type="ECO:0000256" key="6">
    <source>
        <dbReference type="ARBA" id="ARBA00023136"/>
    </source>
</evidence>
<dbReference type="Gene3D" id="3.80.10.10">
    <property type="entry name" value="Ribonuclease Inhibitor"/>
    <property type="match status" value="1"/>
</dbReference>
<keyword evidence="5 9" id="KW-1133">Transmembrane helix</keyword>
<dbReference type="PROSITE" id="PS50011">
    <property type="entry name" value="PROTEIN_KINASE_DOM"/>
    <property type="match status" value="1"/>
</dbReference>
<evidence type="ECO:0000256" key="10">
    <source>
        <dbReference type="SAM" id="SignalP"/>
    </source>
</evidence>
<dbReference type="PANTHER" id="PTHR46084:SF14">
    <property type="entry name" value="PROTEIN KINASE DOMAIN-CONTAINING PROTEIN"/>
    <property type="match status" value="1"/>
</dbReference>
<dbReference type="FunFam" id="3.30.200.20:FF:000489">
    <property type="entry name" value="Inactive receptor-like serine/threonine-protein kinase"/>
    <property type="match status" value="1"/>
</dbReference>
<proteinExistence type="predicted"/>
<name>A0AAV7F0Y4_ARIFI</name>
<evidence type="ECO:0000256" key="9">
    <source>
        <dbReference type="SAM" id="Phobius"/>
    </source>
</evidence>
<dbReference type="SUPFAM" id="SSF56112">
    <property type="entry name" value="Protein kinase-like (PK-like)"/>
    <property type="match status" value="1"/>
</dbReference>
<dbReference type="Proteomes" id="UP000825729">
    <property type="component" value="Unassembled WGS sequence"/>
</dbReference>
<dbReference type="EMBL" id="JAINDJ010000003">
    <property type="protein sequence ID" value="KAG9453597.1"/>
    <property type="molecule type" value="Genomic_DNA"/>
</dbReference>
<gene>
    <name evidence="12" type="ORF">H6P81_006501</name>
</gene>
<dbReference type="GO" id="GO:0005524">
    <property type="term" value="F:ATP binding"/>
    <property type="evidence" value="ECO:0007669"/>
    <property type="project" value="InterPro"/>
</dbReference>
<accession>A0AAV7F0Y4</accession>
<feature type="compositionally biased region" description="Low complexity" evidence="8">
    <location>
        <begin position="224"/>
        <end position="259"/>
    </location>
</feature>
<dbReference type="InterPro" id="IPR013210">
    <property type="entry name" value="LRR_N_plant-typ"/>
</dbReference>
<feature type="region of interest" description="Disordered" evidence="8">
    <location>
        <begin position="195"/>
        <end position="307"/>
    </location>
</feature>
<reference evidence="12 13" key="1">
    <citation type="submission" date="2021-07" db="EMBL/GenBank/DDBJ databases">
        <title>The Aristolochia fimbriata genome: insights into angiosperm evolution, floral development and chemical biosynthesis.</title>
        <authorList>
            <person name="Jiao Y."/>
        </authorList>
    </citation>
    <scope>NUCLEOTIDE SEQUENCE [LARGE SCALE GENOMIC DNA]</scope>
    <source>
        <strain evidence="12">IBCAS-2021</strain>
        <tissue evidence="12">Leaf</tissue>
    </source>
</reference>
<evidence type="ECO:0000313" key="13">
    <source>
        <dbReference type="Proteomes" id="UP000825729"/>
    </source>
</evidence>
<keyword evidence="1" id="KW-0433">Leucine-rich repeat</keyword>
<evidence type="ECO:0000256" key="7">
    <source>
        <dbReference type="ARBA" id="ARBA00046288"/>
    </source>
</evidence>
<dbReference type="AlphaFoldDB" id="A0AAV7F0Y4"/>
<dbReference type="GO" id="GO:0004672">
    <property type="term" value="F:protein kinase activity"/>
    <property type="evidence" value="ECO:0007669"/>
    <property type="project" value="InterPro"/>
</dbReference>
<keyword evidence="13" id="KW-1185">Reference proteome</keyword>
<comment type="subcellular location">
    <subcellularLocation>
        <location evidence="7">Endomembrane system</location>
        <topology evidence="7">Single-pass type I membrane protein</topology>
    </subcellularLocation>
</comment>
<dbReference type="SUPFAM" id="SSF52058">
    <property type="entry name" value="L domain-like"/>
    <property type="match status" value="1"/>
</dbReference>
<dbReference type="Pfam" id="PF08263">
    <property type="entry name" value="LRRNT_2"/>
    <property type="match status" value="1"/>
</dbReference>
<feature type="chain" id="PRO_5044012121" description="Protein kinase domain-containing protein" evidence="10">
    <location>
        <begin position="23"/>
        <end position="673"/>
    </location>
</feature>
<feature type="signal peptide" evidence="10">
    <location>
        <begin position="1"/>
        <end position="22"/>
    </location>
</feature>